<dbReference type="SUPFAM" id="SSF51197">
    <property type="entry name" value="Clavaminate synthase-like"/>
    <property type="match status" value="1"/>
</dbReference>
<evidence type="ECO:0000313" key="2">
    <source>
        <dbReference type="EMBL" id="OLP94091.1"/>
    </source>
</evidence>
<dbReference type="OrthoDB" id="445007at2759"/>
<evidence type="ECO:0000313" key="3">
    <source>
        <dbReference type="Proteomes" id="UP000186817"/>
    </source>
</evidence>
<keyword evidence="3" id="KW-1185">Reference proteome</keyword>
<sequence>MELAAALDVTAAVDAAATGRRSFQEGGFMIFQELLPPPLCTALNERLERILEGDYDTGRPPSKAPGGRAVRRNLGRGGGAKTTLRIVDAWRCDQLFQSVVCSEVPGWLRLQVNVIQKLADGSLLFQERPTLLSVS</sequence>
<name>A0A1Q9DFX7_SYMMI</name>
<reference evidence="2 3" key="1">
    <citation type="submission" date="2016-02" db="EMBL/GenBank/DDBJ databases">
        <title>Genome analysis of coral dinoflagellate symbionts highlights evolutionary adaptations to a symbiotic lifestyle.</title>
        <authorList>
            <person name="Aranda M."/>
            <person name="Li Y."/>
            <person name="Liew Y.J."/>
            <person name="Baumgarten S."/>
            <person name="Simakov O."/>
            <person name="Wilson M."/>
            <person name="Piel J."/>
            <person name="Ashoor H."/>
            <person name="Bougouffa S."/>
            <person name="Bajic V.B."/>
            <person name="Ryu T."/>
            <person name="Ravasi T."/>
            <person name="Bayer T."/>
            <person name="Micklem G."/>
            <person name="Kim H."/>
            <person name="Bhak J."/>
            <person name="Lajeunesse T.C."/>
            <person name="Voolstra C.R."/>
        </authorList>
    </citation>
    <scope>NUCLEOTIDE SEQUENCE [LARGE SCALE GENOMIC DNA]</scope>
    <source>
        <strain evidence="2 3">CCMP2467</strain>
    </source>
</reference>
<dbReference type="Proteomes" id="UP000186817">
    <property type="component" value="Unassembled WGS sequence"/>
</dbReference>
<comment type="caution">
    <text evidence="2">The sequence shown here is derived from an EMBL/GenBank/DDBJ whole genome shotgun (WGS) entry which is preliminary data.</text>
</comment>
<feature type="region of interest" description="Disordered" evidence="1">
    <location>
        <begin position="54"/>
        <end position="75"/>
    </location>
</feature>
<dbReference type="AlphaFoldDB" id="A0A1Q9DFX7"/>
<organism evidence="2 3">
    <name type="scientific">Symbiodinium microadriaticum</name>
    <name type="common">Dinoflagellate</name>
    <name type="synonym">Zooxanthella microadriatica</name>
    <dbReference type="NCBI Taxonomy" id="2951"/>
    <lineage>
        <taxon>Eukaryota</taxon>
        <taxon>Sar</taxon>
        <taxon>Alveolata</taxon>
        <taxon>Dinophyceae</taxon>
        <taxon>Suessiales</taxon>
        <taxon>Symbiodiniaceae</taxon>
        <taxon>Symbiodinium</taxon>
    </lineage>
</organism>
<protein>
    <submittedName>
        <fullName evidence="2">Uncharacterized protein</fullName>
    </submittedName>
</protein>
<gene>
    <name evidence="2" type="ORF">AK812_SmicGene23931</name>
</gene>
<evidence type="ECO:0000256" key="1">
    <source>
        <dbReference type="SAM" id="MobiDB-lite"/>
    </source>
</evidence>
<accession>A0A1Q9DFX7</accession>
<dbReference type="EMBL" id="LSRX01000557">
    <property type="protein sequence ID" value="OLP94091.1"/>
    <property type="molecule type" value="Genomic_DNA"/>
</dbReference>
<proteinExistence type="predicted"/>